<dbReference type="Proteomes" id="UP001054945">
    <property type="component" value="Unassembled WGS sequence"/>
</dbReference>
<protein>
    <submittedName>
        <fullName evidence="1">Uncharacterized protein</fullName>
    </submittedName>
</protein>
<organism evidence="1 2">
    <name type="scientific">Caerostris extrusa</name>
    <name type="common">Bark spider</name>
    <name type="synonym">Caerostris bankana</name>
    <dbReference type="NCBI Taxonomy" id="172846"/>
    <lineage>
        <taxon>Eukaryota</taxon>
        <taxon>Metazoa</taxon>
        <taxon>Ecdysozoa</taxon>
        <taxon>Arthropoda</taxon>
        <taxon>Chelicerata</taxon>
        <taxon>Arachnida</taxon>
        <taxon>Araneae</taxon>
        <taxon>Araneomorphae</taxon>
        <taxon>Entelegynae</taxon>
        <taxon>Araneoidea</taxon>
        <taxon>Araneidae</taxon>
        <taxon>Caerostris</taxon>
    </lineage>
</organism>
<name>A0AAV4XDJ0_CAEEX</name>
<evidence type="ECO:0000313" key="1">
    <source>
        <dbReference type="EMBL" id="GIY92664.1"/>
    </source>
</evidence>
<keyword evidence="2" id="KW-1185">Reference proteome</keyword>
<sequence length="134" mass="15586">MSQHVVDSEHCHFLSRVQEKHKMGLKTFDFDRHHYLFTNWQNRSKKALIDLVKRQRGKKNSSKGFWSKSIACCFKKTGGFFSTFSFTVLANRFPTGFFLDVFSFLLYFAGVVKNLWTINIVPLNSFTAGIALKY</sequence>
<dbReference type="EMBL" id="BPLR01000178">
    <property type="protein sequence ID" value="GIY92664.1"/>
    <property type="molecule type" value="Genomic_DNA"/>
</dbReference>
<proteinExistence type="predicted"/>
<comment type="caution">
    <text evidence="1">The sequence shown here is derived from an EMBL/GenBank/DDBJ whole genome shotgun (WGS) entry which is preliminary data.</text>
</comment>
<dbReference type="AlphaFoldDB" id="A0AAV4XDJ0"/>
<gene>
    <name evidence="1" type="ORF">CEXT_675471</name>
</gene>
<reference evidence="1 2" key="1">
    <citation type="submission" date="2021-06" db="EMBL/GenBank/DDBJ databases">
        <title>Caerostris extrusa draft genome.</title>
        <authorList>
            <person name="Kono N."/>
            <person name="Arakawa K."/>
        </authorList>
    </citation>
    <scope>NUCLEOTIDE SEQUENCE [LARGE SCALE GENOMIC DNA]</scope>
</reference>
<accession>A0AAV4XDJ0</accession>
<evidence type="ECO:0000313" key="2">
    <source>
        <dbReference type="Proteomes" id="UP001054945"/>
    </source>
</evidence>